<comment type="caution">
    <text evidence="1">The sequence shown here is derived from an EMBL/GenBank/DDBJ whole genome shotgun (WGS) entry which is preliminary data.</text>
</comment>
<dbReference type="Proteomes" id="UP000003027">
    <property type="component" value="Unassembled WGS sequence"/>
</dbReference>
<name>A0ABM9Y5B0_YERMW</name>
<reference evidence="1" key="1">
    <citation type="submission" date="2008-12" db="EMBL/GenBank/DDBJ databases">
        <title>Annotation of the Yersinia mollaretii ATCC 43969 genome.</title>
        <authorList>
            <person name="Read T.D."/>
            <person name="Akmal A."/>
            <person name="Bishop-Lilly K."/>
            <person name="Chen P.E."/>
            <person name="Cook C."/>
            <person name="Kiley M.P."/>
            <person name="Lentz S."/>
            <person name="Mateczun A."/>
            <person name="Nagarajan N."/>
            <person name="Nolan N."/>
            <person name="Osborne B.I."/>
            <person name="Pop M."/>
            <person name="Sozhamannan S."/>
            <person name="Stewart A.C."/>
            <person name="Sulakvelidze A."/>
            <person name="Thomason B."/>
            <person name="Willner K."/>
            <person name="Zwick M.E."/>
        </authorList>
    </citation>
    <scope>NUCLEOTIDE SEQUENCE [LARGE SCALE GENOMIC DNA]</scope>
    <source>
        <strain evidence="1">ATCC 43969</strain>
    </source>
</reference>
<sequence length="37" mass="4161">MTYLFARQSMSCDGVNDTALALNENHKELMISIKLSD</sequence>
<evidence type="ECO:0000313" key="1">
    <source>
        <dbReference type="EMBL" id="EEQ08947.1"/>
    </source>
</evidence>
<gene>
    <name evidence="1" type="ORF">ymoll0001_19970</name>
</gene>
<organism evidence="1 2">
    <name type="scientific">Yersinia mollaretii (strain ATCC 43969 / DSM 18520 / CIP 103324 / CNY 7263 / WAIP 204)</name>
    <dbReference type="NCBI Taxonomy" id="349967"/>
    <lineage>
        <taxon>Bacteria</taxon>
        <taxon>Pseudomonadati</taxon>
        <taxon>Pseudomonadota</taxon>
        <taxon>Gammaproteobacteria</taxon>
        <taxon>Enterobacterales</taxon>
        <taxon>Yersiniaceae</taxon>
        <taxon>Yersinia</taxon>
    </lineage>
</organism>
<protein>
    <submittedName>
        <fullName evidence="1">Uncharacterized protein</fullName>
    </submittedName>
</protein>
<keyword evidence="2" id="KW-1185">Reference proteome</keyword>
<accession>A0ABM9Y5B0</accession>
<dbReference type="EMBL" id="AALD02000058">
    <property type="protein sequence ID" value="EEQ08947.1"/>
    <property type="molecule type" value="Genomic_DNA"/>
</dbReference>
<evidence type="ECO:0000313" key="2">
    <source>
        <dbReference type="Proteomes" id="UP000003027"/>
    </source>
</evidence>
<proteinExistence type="predicted"/>